<evidence type="ECO:0000256" key="9">
    <source>
        <dbReference type="ARBA" id="ARBA00023006"/>
    </source>
</evidence>
<dbReference type="InterPro" id="IPR050911">
    <property type="entry name" value="DRAM/TMEM150_Autophagy_Mod"/>
</dbReference>
<sequence length="450" mass="49235">MQESGTGGLDNLSLSSHLPAAGRTQQTFQLHWHPGLTLGRKRLEASMWSYLFLLPIFLALWAIAGVWIVFAIAVVNGSVNLTHGFPYISICGSYPPQSCIFGQVLNMGAAVAAWICIVRYQQLRDWGVRTWLNKLTLWSGLICALGTSVVGNFQEKHQKPTHLVGAFFAFIVGNIYFWLQLLLSWQMKSRPQPGEPWIRPLRLSLCSLCSLLIVAMLLLHHWPLRSASAACEWALAMLLFTLFGLFAVDFSGLDGCTLCLRPGQSPEPQPAAPTAPQSPRAPRADLPRACGGSGPEPPGDPEMNHRGLSSRRDWAVEGLGCGSFLSRSLGDTRSRCEAGAPVPAGPRPCSEGPPGSERPRPASVPDQGYLLLFFVVAAGRIRDMDAGRITRNQNSFRESKSVQKVVGTGWGGPRKGSWGRHRDRGSCPDLLSHPNQLPSLPHPTRREIDQ</sequence>
<dbReference type="GO" id="GO:0000421">
    <property type="term" value="C:autophagosome membrane"/>
    <property type="evidence" value="ECO:0007669"/>
    <property type="project" value="UniProtKB-SubCell"/>
</dbReference>
<feature type="transmembrane region" description="Helical" evidence="15">
    <location>
        <begin position="50"/>
        <end position="75"/>
    </location>
</feature>
<protein>
    <submittedName>
        <fullName evidence="18">Transmembrane protein 150B</fullName>
    </submittedName>
</protein>
<keyword evidence="11" id="KW-0325">Glycoprotein</keyword>
<keyword evidence="17" id="KW-1185">Reference proteome</keyword>
<feature type="transmembrane region" description="Helical" evidence="15">
    <location>
        <begin position="203"/>
        <end position="222"/>
    </location>
</feature>
<feature type="region of interest" description="Disordered" evidence="14">
    <location>
        <begin position="264"/>
        <end position="307"/>
    </location>
</feature>
<feature type="transmembrane region" description="Helical" evidence="15">
    <location>
        <begin position="163"/>
        <end position="183"/>
    </location>
</feature>
<evidence type="ECO:0000313" key="18">
    <source>
        <dbReference type="RefSeq" id="XP_021101368.1"/>
    </source>
</evidence>
<comment type="similarity">
    <text evidence="4">Belongs to the DRAM/TMEM150 family.</text>
</comment>
<evidence type="ECO:0000256" key="5">
    <source>
        <dbReference type="ARBA" id="ARBA00022475"/>
    </source>
</evidence>
<dbReference type="Proteomes" id="UP000694906">
    <property type="component" value="Unplaced"/>
</dbReference>
<dbReference type="InterPro" id="IPR019402">
    <property type="entry name" value="CWH43_N"/>
</dbReference>
<keyword evidence="5" id="KW-1003">Cell membrane</keyword>
<evidence type="ECO:0000256" key="4">
    <source>
        <dbReference type="ARBA" id="ARBA00006565"/>
    </source>
</evidence>
<evidence type="ECO:0000256" key="11">
    <source>
        <dbReference type="ARBA" id="ARBA00023180"/>
    </source>
</evidence>
<evidence type="ECO:0000256" key="6">
    <source>
        <dbReference type="ARBA" id="ARBA00022692"/>
    </source>
</evidence>
<dbReference type="GO" id="GO:0005886">
    <property type="term" value="C:plasma membrane"/>
    <property type="evidence" value="ECO:0007669"/>
    <property type="project" value="UniProtKB-SubCell"/>
</dbReference>
<keyword evidence="7" id="KW-0967">Endosome</keyword>
<evidence type="ECO:0000256" key="2">
    <source>
        <dbReference type="ARBA" id="ARBA00004542"/>
    </source>
</evidence>
<dbReference type="Pfam" id="PF10277">
    <property type="entry name" value="Frag1"/>
    <property type="match status" value="1"/>
</dbReference>
<evidence type="ECO:0000256" key="12">
    <source>
        <dbReference type="ARBA" id="ARBA00023329"/>
    </source>
</evidence>
<keyword evidence="6 15" id="KW-0812">Transmembrane</keyword>
<feature type="region of interest" description="Disordered" evidence="14">
    <location>
        <begin position="395"/>
        <end position="450"/>
    </location>
</feature>
<dbReference type="GO" id="GO:0006914">
    <property type="term" value="P:autophagy"/>
    <property type="evidence" value="ECO:0007669"/>
    <property type="project" value="UniProtKB-KW"/>
</dbReference>
<feature type="transmembrane region" description="Helical" evidence="15">
    <location>
        <begin position="234"/>
        <end position="253"/>
    </location>
</feature>
<evidence type="ECO:0000256" key="7">
    <source>
        <dbReference type="ARBA" id="ARBA00022753"/>
    </source>
</evidence>
<dbReference type="GO" id="GO:0010008">
    <property type="term" value="C:endosome membrane"/>
    <property type="evidence" value="ECO:0007669"/>
    <property type="project" value="UniProtKB-SubCell"/>
</dbReference>
<name>A0AAX6RZV1_HETGA</name>
<feature type="region of interest" description="Disordered" evidence="14">
    <location>
        <begin position="335"/>
        <end position="364"/>
    </location>
</feature>
<dbReference type="AlphaFoldDB" id="A0AAX6RZV1"/>
<evidence type="ECO:0000256" key="8">
    <source>
        <dbReference type="ARBA" id="ARBA00022989"/>
    </source>
</evidence>
<keyword evidence="8 15" id="KW-1133">Transmembrane helix</keyword>
<feature type="transmembrane region" description="Helical" evidence="15">
    <location>
        <begin position="100"/>
        <end position="120"/>
    </location>
</feature>
<feature type="transmembrane region" description="Helical" evidence="15">
    <location>
        <begin position="132"/>
        <end position="151"/>
    </location>
</feature>
<keyword evidence="12" id="KW-0968">Cytoplasmic vesicle</keyword>
<feature type="domain" description="CWH43-like N-terminal" evidence="16">
    <location>
        <begin position="51"/>
        <end position="252"/>
    </location>
</feature>
<dbReference type="PANTHER" id="PTHR21324:SF3">
    <property type="entry name" value="MODULATOR OF MACROAUTOPHAGY TMEM150B"/>
    <property type="match status" value="1"/>
</dbReference>
<evidence type="ECO:0000256" key="14">
    <source>
        <dbReference type="SAM" id="MobiDB-lite"/>
    </source>
</evidence>
<dbReference type="GeneID" id="101720176"/>
<organism evidence="17 18">
    <name type="scientific">Heterocephalus glaber</name>
    <name type="common">Naked mole rat</name>
    <dbReference type="NCBI Taxonomy" id="10181"/>
    <lineage>
        <taxon>Eukaryota</taxon>
        <taxon>Metazoa</taxon>
        <taxon>Chordata</taxon>
        <taxon>Craniata</taxon>
        <taxon>Vertebrata</taxon>
        <taxon>Euteleostomi</taxon>
        <taxon>Mammalia</taxon>
        <taxon>Eutheria</taxon>
        <taxon>Euarchontoglires</taxon>
        <taxon>Glires</taxon>
        <taxon>Rodentia</taxon>
        <taxon>Hystricomorpha</taxon>
        <taxon>Bathyergidae</taxon>
        <taxon>Heterocephalus</taxon>
    </lineage>
</organism>
<accession>A0AAX6RZV1</accession>
<reference evidence="18" key="1">
    <citation type="submission" date="2025-08" db="UniProtKB">
        <authorList>
            <consortium name="RefSeq"/>
        </authorList>
    </citation>
    <scope>IDENTIFICATION</scope>
</reference>
<evidence type="ECO:0000256" key="1">
    <source>
        <dbReference type="ARBA" id="ARBA00004337"/>
    </source>
</evidence>
<comment type="function">
    <text evidence="13">Modulator of macroautophagy that causes accumulation of autophagosomes under basal conditions and enhances autophagic flux. Represses cell death and promotes long-term clonogenic survival of cells grown in the absence of glucose in a macroautophagy-independent manner. May have some role in extracellular matrix engulfment or growth factor receptor recycling, both of which can modulate cell survival.</text>
</comment>
<evidence type="ECO:0000256" key="15">
    <source>
        <dbReference type="SAM" id="Phobius"/>
    </source>
</evidence>
<gene>
    <name evidence="18" type="primary">Tmem150b</name>
</gene>
<dbReference type="CTD" id="284417"/>
<evidence type="ECO:0000256" key="3">
    <source>
        <dbReference type="ARBA" id="ARBA00004651"/>
    </source>
</evidence>
<evidence type="ECO:0000259" key="16">
    <source>
        <dbReference type="Pfam" id="PF10277"/>
    </source>
</evidence>
<keyword evidence="10 15" id="KW-0472">Membrane</keyword>
<evidence type="ECO:0000313" key="17">
    <source>
        <dbReference type="Proteomes" id="UP000694906"/>
    </source>
</evidence>
<evidence type="ECO:0000256" key="13">
    <source>
        <dbReference type="ARBA" id="ARBA00045144"/>
    </source>
</evidence>
<comment type="subcellular location">
    <subcellularLocation>
        <location evidence="3">Cell membrane</location>
        <topology evidence="3">Multi-pass membrane protein</topology>
    </subcellularLocation>
    <subcellularLocation>
        <location evidence="2">Cytoplasmic vesicle</location>
        <location evidence="2">Autophagosome membrane</location>
        <topology evidence="2">Multi-pass membrane protein</topology>
    </subcellularLocation>
    <subcellularLocation>
        <location evidence="1">Endosome membrane</location>
        <topology evidence="1">Multi-pass membrane protein</topology>
    </subcellularLocation>
</comment>
<dbReference type="RefSeq" id="XP_021101368.1">
    <property type="nucleotide sequence ID" value="XM_021245709.1"/>
</dbReference>
<evidence type="ECO:0000256" key="10">
    <source>
        <dbReference type="ARBA" id="ARBA00023136"/>
    </source>
</evidence>
<proteinExistence type="inferred from homology"/>
<keyword evidence="9" id="KW-0072">Autophagy</keyword>
<dbReference type="PANTHER" id="PTHR21324">
    <property type="entry name" value="FASTING-INDUCIBLE INTEGRAL MEMBRANE PROTEIN TM6P1-RELATED"/>
    <property type="match status" value="1"/>
</dbReference>